<organism evidence="8 9">
    <name type="scientific">Starmerella bacillaris</name>
    <name type="common">Yeast</name>
    <name type="synonym">Candida zemplinina</name>
    <dbReference type="NCBI Taxonomy" id="1247836"/>
    <lineage>
        <taxon>Eukaryota</taxon>
        <taxon>Fungi</taxon>
        <taxon>Dikarya</taxon>
        <taxon>Ascomycota</taxon>
        <taxon>Saccharomycotina</taxon>
        <taxon>Dipodascomycetes</taxon>
        <taxon>Dipodascales</taxon>
        <taxon>Trichomonascaceae</taxon>
        <taxon>Starmerella</taxon>
    </lineage>
</organism>
<feature type="domain" description="FAD/NAD(P)-binding" evidence="6">
    <location>
        <begin position="101"/>
        <end position="442"/>
    </location>
</feature>
<comment type="similarity">
    <text evidence="1">Belongs to the NADH dehydrogenase family.</text>
</comment>
<dbReference type="Pfam" id="PF07992">
    <property type="entry name" value="Pyr_redox_2"/>
    <property type="match status" value="1"/>
</dbReference>
<dbReference type="Proteomes" id="UP001362899">
    <property type="component" value="Unassembled WGS sequence"/>
</dbReference>
<dbReference type="GO" id="GO:0003954">
    <property type="term" value="F:NADH dehydrogenase activity"/>
    <property type="evidence" value="ECO:0007669"/>
    <property type="project" value="InterPro"/>
</dbReference>
<dbReference type="InterPro" id="IPR036188">
    <property type="entry name" value="FAD/NAD-bd_sf"/>
</dbReference>
<dbReference type="EMBL" id="BTGC01000001">
    <property type="protein sequence ID" value="GMM49502.1"/>
    <property type="molecule type" value="Genomic_DNA"/>
</dbReference>
<evidence type="ECO:0000256" key="3">
    <source>
        <dbReference type="ARBA" id="ARBA00022827"/>
    </source>
</evidence>
<evidence type="ECO:0000256" key="1">
    <source>
        <dbReference type="ARBA" id="ARBA00005272"/>
    </source>
</evidence>
<dbReference type="PANTHER" id="PTHR43706">
    <property type="entry name" value="NADH DEHYDROGENASE"/>
    <property type="match status" value="1"/>
</dbReference>
<feature type="domain" description="External alternative NADH-ubiquinone oxidoreductase-like C-terminal" evidence="7">
    <location>
        <begin position="491"/>
        <end position="555"/>
    </location>
</feature>
<dbReference type="PANTHER" id="PTHR43706:SF17">
    <property type="entry name" value="NADH DEHYDROGENASE (EUROFUNG)"/>
    <property type="match status" value="1"/>
</dbReference>
<dbReference type="Pfam" id="PF22366">
    <property type="entry name" value="NDH2_C"/>
    <property type="match status" value="1"/>
</dbReference>
<evidence type="ECO:0000259" key="7">
    <source>
        <dbReference type="Pfam" id="PF22366"/>
    </source>
</evidence>
<evidence type="ECO:0000313" key="9">
    <source>
        <dbReference type="Proteomes" id="UP001362899"/>
    </source>
</evidence>
<protein>
    <submittedName>
        <fullName evidence="8">NADH-ubiquinone reductase (H(+)-translocating)</fullName>
    </submittedName>
</protein>
<comment type="caution">
    <text evidence="8">The sequence shown here is derived from an EMBL/GenBank/DDBJ whole genome shotgun (WGS) entry which is preliminary data.</text>
</comment>
<evidence type="ECO:0000256" key="2">
    <source>
        <dbReference type="ARBA" id="ARBA00022630"/>
    </source>
</evidence>
<evidence type="ECO:0000259" key="6">
    <source>
        <dbReference type="Pfam" id="PF07992"/>
    </source>
</evidence>
<keyword evidence="4" id="KW-0560">Oxidoreductase</keyword>
<evidence type="ECO:0000256" key="4">
    <source>
        <dbReference type="ARBA" id="ARBA00023002"/>
    </source>
</evidence>
<dbReference type="AlphaFoldDB" id="A0AAV5RE49"/>
<reference evidence="8 9" key="1">
    <citation type="journal article" date="2023" name="Elife">
        <title>Identification of key yeast species and microbe-microbe interactions impacting larval growth of Drosophila in the wild.</title>
        <authorList>
            <person name="Mure A."/>
            <person name="Sugiura Y."/>
            <person name="Maeda R."/>
            <person name="Honda K."/>
            <person name="Sakurai N."/>
            <person name="Takahashi Y."/>
            <person name="Watada M."/>
            <person name="Katoh T."/>
            <person name="Gotoh A."/>
            <person name="Gotoh Y."/>
            <person name="Taniguchi I."/>
            <person name="Nakamura K."/>
            <person name="Hayashi T."/>
            <person name="Katayama T."/>
            <person name="Uemura T."/>
            <person name="Hattori Y."/>
        </authorList>
    </citation>
    <scope>NUCLEOTIDE SEQUENCE [LARGE SCALE GENOMIC DNA]</scope>
    <source>
        <strain evidence="8 9">SB-73</strain>
    </source>
</reference>
<accession>A0AAV5RE49</accession>
<dbReference type="SUPFAM" id="SSF51905">
    <property type="entry name" value="FAD/NAD(P)-binding domain"/>
    <property type="match status" value="2"/>
</dbReference>
<dbReference type="GO" id="GO:0005739">
    <property type="term" value="C:mitochondrion"/>
    <property type="evidence" value="ECO:0007669"/>
    <property type="project" value="UniProtKB-ARBA"/>
</dbReference>
<dbReference type="InterPro" id="IPR054585">
    <property type="entry name" value="NDH2-like_C"/>
</dbReference>
<keyword evidence="9" id="KW-1185">Reference proteome</keyword>
<dbReference type="InterPro" id="IPR045024">
    <property type="entry name" value="NDH-2"/>
</dbReference>
<name>A0AAV5RE49_STABA</name>
<evidence type="ECO:0000256" key="5">
    <source>
        <dbReference type="ARBA" id="ARBA00023027"/>
    </source>
</evidence>
<sequence>MVSPWTNRTTCCSSTPKFRMLRSSFIKAHKTVLATAERTFVRSYASSTPATGNTPAKPSTRAKLMRYAGAATAGTVAYMGYHVYNAVALPGQKQADPSKPHLVIVGSGWGSVATLKTLDFSKYNVTVISSRNYFLFTPLLPSTATGLIEQRSIMEPTRAILRKKTHSSTFVEGEVIDVDPFKKTVTVSTKANSYKELGVGLPAVTQEIPYDKLIMGVGSTTNTFGIKGVSDYALFMKEVEDSIAVRKRIMDCMEAASTPGLDPETRRRLMHTVIVGAGPTGVECAGEIHDFVQKDMAKFNPEVVKDFKVSLLEVQPNILAAGFNQTLVDYATETLKRESVDIMTKTMVTGADAEKVYATRTLADGTKENVEFPYGLFIWAGGIGLRPVVKNLFAKIPEQNESRRGLRVDEHLRVIGADDFWALGDCADAKLAPTAQVASQEGAYLGKLLGEVAKLDDLKLERSKETDAGKIAKLDSQIHRAEILPKFEYAHQGSLAYIGDDRAVADITWFGKQYSSSGFLTYIFWRSAYLSMVFSFRNKFLVAMDWTKAIVFGRDLSRE</sequence>
<keyword evidence="3" id="KW-0274">FAD</keyword>
<gene>
    <name evidence="8" type="ORF">DASB73_004600</name>
</gene>
<evidence type="ECO:0000313" key="8">
    <source>
        <dbReference type="EMBL" id="GMM49502.1"/>
    </source>
</evidence>
<dbReference type="InterPro" id="IPR023753">
    <property type="entry name" value="FAD/NAD-binding_dom"/>
</dbReference>
<keyword evidence="2" id="KW-0285">Flavoprotein</keyword>
<dbReference type="Gene3D" id="3.50.50.100">
    <property type="match status" value="1"/>
</dbReference>
<keyword evidence="5" id="KW-0520">NAD</keyword>
<proteinExistence type="inferred from homology"/>